<evidence type="ECO:0000259" key="8">
    <source>
        <dbReference type="PROSITE" id="PS50199"/>
    </source>
</evidence>
<sequence length="396" mass="43977">MPSAIMALKPDDASSGFQHNNVVAFINEKMAGHTKGPEFYLENIALSWEAVENKLRDILDDNAVPSEAKDACAWSSLALGMRFASRQSQLHGRRVHWLQNFTKLHKSAAQALASDLKEHTAQQEMERREAAFRLRQTQANLAEMQKERDLLRWKLLRAELETPRKREWVQVTEESDLATASGAETEGAHKEEEEAGAAATSATAAGTTGRGRRRQKDVEGTEATKKLGRGFVQPPGAEEQKNYTSGGQREGDLRSVETTMFYFPGTLQPASRVSPSPLPVQLPASFTYSYSCPSSPFLPAPTPSPPEATCTAGAPSPTSPHWKPSDVSLCSDVGSQGTDPQESQRDRRDCEPHQQRRPPIFRRPGDWDCPWCKAVNFSRRETCFRCGRGIWLQSPQ</sequence>
<reference evidence="9" key="1">
    <citation type="submission" date="2025-08" db="UniProtKB">
        <authorList>
            <consortium name="Ensembl"/>
        </authorList>
    </citation>
    <scope>IDENTIFICATION</scope>
</reference>
<dbReference type="SUPFAM" id="SSF90209">
    <property type="entry name" value="Ran binding protein zinc finger-like"/>
    <property type="match status" value="1"/>
</dbReference>
<keyword evidence="10" id="KW-1185">Reference proteome</keyword>
<keyword evidence="2" id="KW-0479">Metal-binding</keyword>
<feature type="compositionally biased region" description="Basic and acidic residues" evidence="7">
    <location>
        <begin position="216"/>
        <end position="225"/>
    </location>
</feature>
<dbReference type="SMART" id="SM00547">
    <property type="entry name" value="ZnF_RBZ"/>
    <property type="match status" value="1"/>
</dbReference>
<keyword evidence="6" id="KW-0175">Coiled coil</keyword>
<organism evidence="9 10">
    <name type="scientific">Neovison vison</name>
    <name type="common">American mink</name>
    <name type="synonym">Mustela vison</name>
    <dbReference type="NCBI Taxonomy" id="452646"/>
    <lineage>
        <taxon>Eukaryota</taxon>
        <taxon>Metazoa</taxon>
        <taxon>Chordata</taxon>
        <taxon>Craniata</taxon>
        <taxon>Vertebrata</taxon>
        <taxon>Euteleostomi</taxon>
        <taxon>Mammalia</taxon>
        <taxon>Eutheria</taxon>
        <taxon>Laurasiatheria</taxon>
        <taxon>Carnivora</taxon>
        <taxon>Caniformia</taxon>
        <taxon>Musteloidea</taxon>
        <taxon>Mustelidae</taxon>
        <taxon>Mustelinae</taxon>
        <taxon>Neogale</taxon>
    </lineage>
</organism>
<feature type="compositionally biased region" description="Basic and acidic residues" evidence="7">
    <location>
        <begin position="342"/>
        <end position="354"/>
    </location>
</feature>
<dbReference type="PROSITE" id="PS01358">
    <property type="entry name" value="ZF_RANBP2_1"/>
    <property type="match status" value="1"/>
</dbReference>
<dbReference type="Proteomes" id="UP000694425">
    <property type="component" value="Unplaced"/>
</dbReference>
<keyword evidence="4" id="KW-0862">Zinc</keyword>
<feature type="region of interest" description="Disordered" evidence="7">
    <location>
        <begin position="171"/>
        <end position="251"/>
    </location>
</feature>
<feature type="coiled-coil region" evidence="6">
    <location>
        <begin position="127"/>
        <end position="161"/>
    </location>
</feature>
<evidence type="ECO:0000256" key="6">
    <source>
        <dbReference type="SAM" id="Coils"/>
    </source>
</evidence>
<protein>
    <recommendedName>
        <fullName evidence="8">RanBP2-type domain-containing protein</fullName>
    </recommendedName>
</protein>
<dbReference type="PROSITE" id="PS50199">
    <property type="entry name" value="ZF_RANBP2_2"/>
    <property type="match status" value="1"/>
</dbReference>
<dbReference type="GeneTree" id="ENSGT00940000161342"/>
<dbReference type="Gene3D" id="4.10.1060.10">
    <property type="entry name" value="Zinc finger, RanBP2-type"/>
    <property type="match status" value="1"/>
</dbReference>
<proteinExistence type="inferred from homology"/>
<dbReference type="Pfam" id="PF15186">
    <property type="entry name" value="TEX13"/>
    <property type="match status" value="1"/>
</dbReference>
<evidence type="ECO:0000256" key="3">
    <source>
        <dbReference type="ARBA" id="ARBA00022771"/>
    </source>
</evidence>
<evidence type="ECO:0000256" key="4">
    <source>
        <dbReference type="ARBA" id="ARBA00022833"/>
    </source>
</evidence>
<comment type="similarity">
    <text evidence="1">Belongs to the TEX13 family.</text>
</comment>
<dbReference type="PANTHER" id="PTHR23111:SF64">
    <property type="entry name" value="TESTIS-EXPRESSED PROTEIN 13A"/>
    <property type="match status" value="1"/>
</dbReference>
<feature type="region of interest" description="Disordered" evidence="7">
    <location>
        <begin position="298"/>
        <end position="361"/>
    </location>
</feature>
<reference evidence="9" key="2">
    <citation type="submission" date="2025-09" db="UniProtKB">
        <authorList>
            <consortium name="Ensembl"/>
        </authorList>
    </citation>
    <scope>IDENTIFICATION</scope>
</reference>
<dbReference type="InterPro" id="IPR036443">
    <property type="entry name" value="Znf_RanBP2_sf"/>
</dbReference>
<accession>A0A8C7ABJ2</accession>
<dbReference type="InterPro" id="IPR001876">
    <property type="entry name" value="Znf_RanBP2"/>
</dbReference>
<dbReference type="Ensembl" id="ENSNVIT00000002528.1">
    <property type="protein sequence ID" value="ENSNVIP00000002163.1"/>
    <property type="gene ID" value="ENSNVIG00000001779.1"/>
</dbReference>
<dbReference type="GO" id="GO:0008270">
    <property type="term" value="F:zinc ion binding"/>
    <property type="evidence" value="ECO:0007669"/>
    <property type="project" value="UniProtKB-KW"/>
</dbReference>
<dbReference type="Pfam" id="PF00641">
    <property type="entry name" value="Zn_ribbon_RanBP"/>
    <property type="match status" value="1"/>
</dbReference>
<dbReference type="InterPro" id="IPR028193">
    <property type="entry name" value="TEX13A-D_N"/>
</dbReference>
<evidence type="ECO:0000313" key="10">
    <source>
        <dbReference type="Proteomes" id="UP000694425"/>
    </source>
</evidence>
<evidence type="ECO:0000313" key="9">
    <source>
        <dbReference type="Ensembl" id="ENSNVIP00000002163.1"/>
    </source>
</evidence>
<evidence type="ECO:0000256" key="2">
    <source>
        <dbReference type="ARBA" id="ARBA00022723"/>
    </source>
</evidence>
<evidence type="ECO:0000256" key="5">
    <source>
        <dbReference type="PROSITE-ProRule" id="PRU00322"/>
    </source>
</evidence>
<dbReference type="PANTHER" id="PTHR23111">
    <property type="entry name" value="ZINC FINGER PROTEIN"/>
    <property type="match status" value="1"/>
</dbReference>
<feature type="domain" description="RanBP2-type" evidence="8">
    <location>
        <begin position="363"/>
        <end position="387"/>
    </location>
</feature>
<name>A0A8C7ABJ2_NEOVI</name>
<evidence type="ECO:0000256" key="7">
    <source>
        <dbReference type="SAM" id="MobiDB-lite"/>
    </source>
</evidence>
<dbReference type="AlphaFoldDB" id="A0A8C7ABJ2"/>
<dbReference type="GO" id="GO:0003729">
    <property type="term" value="F:mRNA binding"/>
    <property type="evidence" value="ECO:0007669"/>
    <property type="project" value="TreeGrafter"/>
</dbReference>
<evidence type="ECO:0000256" key="1">
    <source>
        <dbReference type="ARBA" id="ARBA00008287"/>
    </source>
</evidence>
<feature type="compositionally biased region" description="Low complexity" evidence="7">
    <location>
        <begin position="196"/>
        <end position="207"/>
    </location>
</feature>
<keyword evidence="3 5" id="KW-0863">Zinc-finger</keyword>